<feature type="transmembrane region" description="Helical" evidence="5">
    <location>
        <begin position="158"/>
        <end position="178"/>
    </location>
</feature>
<dbReference type="EMBL" id="CP047121">
    <property type="protein sequence ID" value="QHB51845.1"/>
    <property type="molecule type" value="Genomic_DNA"/>
</dbReference>
<dbReference type="InterPro" id="IPR027469">
    <property type="entry name" value="Cation_efflux_TMD_sf"/>
</dbReference>
<evidence type="ECO:0000256" key="1">
    <source>
        <dbReference type="ARBA" id="ARBA00004141"/>
    </source>
</evidence>
<dbReference type="AlphaFoldDB" id="A0A6P1E857"/>
<evidence type="ECO:0000256" key="5">
    <source>
        <dbReference type="SAM" id="Phobius"/>
    </source>
</evidence>
<evidence type="ECO:0000313" key="8">
    <source>
        <dbReference type="Proteomes" id="UP000465035"/>
    </source>
</evidence>
<dbReference type="InterPro" id="IPR058533">
    <property type="entry name" value="Cation_efflux_TM"/>
</dbReference>
<dbReference type="GO" id="GO:0016020">
    <property type="term" value="C:membrane"/>
    <property type="evidence" value="ECO:0007669"/>
    <property type="project" value="UniProtKB-SubCell"/>
</dbReference>
<feature type="transmembrane region" description="Helical" evidence="5">
    <location>
        <begin position="12"/>
        <end position="31"/>
    </location>
</feature>
<feature type="transmembrane region" description="Helical" evidence="5">
    <location>
        <begin position="184"/>
        <end position="204"/>
    </location>
</feature>
<feature type="domain" description="Cation efflux protein transmembrane" evidence="6">
    <location>
        <begin position="14"/>
        <end position="219"/>
    </location>
</feature>
<dbReference type="GO" id="GO:0008324">
    <property type="term" value="F:monoatomic cation transmembrane transporter activity"/>
    <property type="evidence" value="ECO:0007669"/>
    <property type="project" value="InterPro"/>
</dbReference>
<feature type="transmembrane region" description="Helical" evidence="5">
    <location>
        <begin position="78"/>
        <end position="96"/>
    </location>
</feature>
<reference evidence="7 8" key="1">
    <citation type="submission" date="2019-12" db="EMBL/GenBank/DDBJ databases">
        <title>Lactobacillus hilgardii FLUB.</title>
        <authorList>
            <person name="Gustaw K."/>
        </authorList>
    </citation>
    <scope>NUCLEOTIDE SEQUENCE [LARGE SCALE GENOMIC DNA]</scope>
    <source>
        <strain evidence="7 8">FLUB</strain>
    </source>
</reference>
<protein>
    <submittedName>
        <fullName evidence="7">Cation transporter</fullName>
    </submittedName>
</protein>
<evidence type="ECO:0000256" key="4">
    <source>
        <dbReference type="ARBA" id="ARBA00023136"/>
    </source>
</evidence>
<dbReference type="SUPFAM" id="SSF161111">
    <property type="entry name" value="Cation efflux protein transmembrane domain-like"/>
    <property type="match status" value="1"/>
</dbReference>
<comment type="subcellular location">
    <subcellularLocation>
        <location evidence="1">Membrane</location>
        <topology evidence="1">Multi-pass membrane protein</topology>
    </subcellularLocation>
</comment>
<evidence type="ECO:0000256" key="3">
    <source>
        <dbReference type="ARBA" id="ARBA00022989"/>
    </source>
</evidence>
<dbReference type="GeneID" id="69057992"/>
<dbReference type="Proteomes" id="UP000465035">
    <property type="component" value="Chromosome"/>
</dbReference>
<accession>A0A6P1E857</accession>
<keyword evidence="4 5" id="KW-0472">Membrane</keyword>
<dbReference type="Gene3D" id="1.20.1510.10">
    <property type="entry name" value="Cation efflux protein transmembrane domain"/>
    <property type="match status" value="1"/>
</dbReference>
<dbReference type="Pfam" id="PF01545">
    <property type="entry name" value="Cation_efflux"/>
    <property type="match status" value="1"/>
</dbReference>
<feature type="transmembrane region" description="Helical" evidence="5">
    <location>
        <begin position="116"/>
        <end position="137"/>
    </location>
</feature>
<keyword evidence="2 5" id="KW-0812">Transmembrane</keyword>
<keyword evidence="3 5" id="KW-1133">Transmembrane helix</keyword>
<feature type="transmembrane region" description="Helical" evidence="5">
    <location>
        <begin position="37"/>
        <end position="57"/>
    </location>
</feature>
<evidence type="ECO:0000256" key="2">
    <source>
        <dbReference type="ARBA" id="ARBA00022692"/>
    </source>
</evidence>
<dbReference type="RefSeq" id="WP_003553512.1">
    <property type="nucleotide sequence ID" value="NZ_CABKOL010000102.1"/>
</dbReference>
<name>A0A6P1E857_LENHI</name>
<evidence type="ECO:0000259" key="6">
    <source>
        <dbReference type="Pfam" id="PF01545"/>
    </source>
</evidence>
<evidence type="ECO:0000313" key="7">
    <source>
        <dbReference type="EMBL" id="QHB51845.1"/>
    </source>
</evidence>
<gene>
    <name evidence="7" type="ORF">GQR93_06435</name>
</gene>
<sequence length="301" mass="33466">MNAKRIEQQSLNRGVIINILMGSAGMLVYAFTHLEALFLDASFVLIEVISGIVAAAISRISQRKTKQFPKGLFILEPVYVFFKSILIIFLMGFTTWSVSVKAYLFFTVGQGTKINVIPVLIYAIVMVILGSWLLTMYRRGNKKMKGASEILTVESKNSFIDVMMSIGIAFVAMLLVFIPSGSPLSFLLYTGDFFITIIIVLMFIGQPIGFMIQSVKEILGAELPAGPTKHTIEAIVSKHVSNCKKIFIFKKGMHIQVDVYLSPGMGACALNSIKLIRDNLIAIFQLVDVDFMIDSQRENKQ</sequence>
<organism evidence="7 8">
    <name type="scientific">Lentilactobacillus hilgardii</name>
    <name type="common">Lactobacillus hilgardii</name>
    <dbReference type="NCBI Taxonomy" id="1588"/>
    <lineage>
        <taxon>Bacteria</taxon>
        <taxon>Bacillati</taxon>
        <taxon>Bacillota</taxon>
        <taxon>Bacilli</taxon>
        <taxon>Lactobacillales</taxon>
        <taxon>Lactobacillaceae</taxon>
        <taxon>Lentilactobacillus</taxon>
    </lineage>
</organism>
<proteinExistence type="predicted"/>